<feature type="transmembrane region" description="Helical" evidence="1">
    <location>
        <begin position="49"/>
        <end position="68"/>
    </location>
</feature>
<keyword evidence="1" id="KW-0812">Transmembrane</keyword>
<name>D9QDB2_CORP2</name>
<gene>
    <name evidence="2" type="ORF">CPC231_10360</name>
</gene>
<dbReference type="Proteomes" id="UP000000276">
    <property type="component" value="Chromosome"/>
</dbReference>
<dbReference type="KEGG" id="cpq:CPC231_10360"/>
<dbReference type="EMBL" id="CP001829">
    <property type="protein sequence ID" value="ADL11497.2"/>
    <property type="molecule type" value="Genomic_DNA"/>
</dbReference>
<dbReference type="GeneID" id="93975087"/>
<evidence type="ECO:0000313" key="3">
    <source>
        <dbReference type="Proteomes" id="UP000000276"/>
    </source>
</evidence>
<evidence type="ECO:0000256" key="1">
    <source>
        <dbReference type="SAM" id="Phobius"/>
    </source>
</evidence>
<reference evidence="2 3" key="1">
    <citation type="journal article" date="2011" name="J. Bacteriol.">
        <title>Complete genome sequence of Corynebacterium pseudotuberculosis I19, a strain isolated from a cow in Israel with bovine mastitis.</title>
        <authorList>
            <consortium name="Consortium: Rede Paraense de Genomica e Proteomica (RPGP)"/>
            <person name="Silva A."/>
            <person name="Schneider M.P."/>
            <person name="Cerdeira L."/>
            <person name="Barbosa M.S."/>
            <person name="Ramos R.T."/>
            <person name="Carneiro A.R."/>
            <person name="Santos R."/>
            <person name="Lima M."/>
            <person name="D'Afonseca V."/>
            <person name="Almeida S.S."/>
            <person name="Santos A.R."/>
            <person name="Soares S.C."/>
            <person name="Pinto A.C."/>
            <person name="Ali A."/>
            <person name="Dorella F.A."/>
            <person name="Rocha F."/>
            <person name="de Abreu V.A."/>
            <person name="Trost E."/>
            <person name="Tauch A."/>
            <person name="Shpigel N."/>
            <person name="Miyoshi A."/>
            <person name="Azevedo V."/>
        </authorList>
    </citation>
    <scope>NUCLEOTIDE SEQUENCE [LARGE SCALE GENOMIC DNA]</scope>
    <source>
        <strain evidence="2 3">C231</strain>
    </source>
</reference>
<dbReference type="PATRIC" id="fig|681645.3.peg.2150"/>
<keyword evidence="1" id="KW-1133">Transmembrane helix</keyword>
<dbReference type="HOGENOM" id="CLU_2896477_0_0_11"/>
<reference evidence="2 3" key="2">
    <citation type="journal article" date="2011" name="PLoS ONE">
        <title>Evidence for reductive genome evolution and lateral acquisition of virulence functions in two Corynebacterium pseudotuberculosis strains.</title>
        <authorList>
            <person name="Ruiz J.C."/>
            <person name="D'Afonseca V."/>
            <person name="Silva A."/>
            <person name="Ali A."/>
            <person name="Pinto A.C."/>
            <person name="Santos A.R."/>
            <person name="Rocha A.A."/>
            <person name="Lopes D.O."/>
            <person name="Dorella F.A."/>
            <person name="Pacheco L.G."/>
            <person name="Costa M.P."/>
            <person name="Turk M.Z."/>
            <person name="Seyffert N."/>
            <person name="Moraes P.M."/>
            <person name="Soares S.C."/>
            <person name="Almeida S.S."/>
            <person name="Castro T.L."/>
            <person name="Abreu V.A."/>
            <person name="Trost E."/>
            <person name="Baumbach J."/>
            <person name="Tauch A."/>
            <person name="Schneider M.P."/>
            <person name="McCulloch J."/>
            <person name="Cerdeira L.T."/>
            <person name="Ramos R.T."/>
            <person name="Zerlotini A."/>
            <person name="Dominitini A."/>
            <person name="Resende D.M."/>
            <person name="Coser E.M."/>
            <person name="Oliveira L.M."/>
            <person name="Pedrosa A.L."/>
            <person name="Vieira C.U."/>
            <person name="Guimaraes C.T."/>
            <person name="Bartholomeu D.C."/>
            <person name="Oliveira D.M."/>
            <person name="Santos F.R."/>
            <person name="Rabelo E.M."/>
            <person name="Lobo F.P."/>
            <person name="Franco G.R."/>
            <person name="Costa A.F."/>
            <person name="Castro I.M."/>
            <person name="Dias S.R."/>
            <person name="Ferro J.A."/>
            <person name="Ortega J.M."/>
            <person name="Paiva L.V."/>
            <person name="Goulart L.R."/>
            <person name="Almeida J.F."/>
            <person name="Ferro M.I."/>
            <person name="Carneiro N.P."/>
            <person name="Falcao P.R."/>
            <person name="Grynberg P."/>
            <person name="Teixeira S.M."/>
            <person name="Brommonschenkel S."/>
            <person name="Oliveira S.C."/>
            <person name="Meyer R."/>
            <person name="Moore R.J."/>
            <person name="Miyoshi A."/>
            <person name="Oliveira G.C."/>
            <person name="Azevedo V."/>
        </authorList>
    </citation>
    <scope>NUCLEOTIDE SEQUENCE [LARGE SCALE GENOMIC DNA]</scope>
    <source>
        <strain evidence="2 3">C231</strain>
    </source>
</reference>
<protein>
    <submittedName>
        <fullName evidence="2">Peptidase</fullName>
    </submittedName>
</protein>
<organism evidence="2 3">
    <name type="scientific">Corynebacterium pseudotuberculosis (strain C231)</name>
    <dbReference type="NCBI Taxonomy" id="681645"/>
    <lineage>
        <taxon>Bacteria</taxon>
        <taxon>Bacillati</taxon>
        <taxon>Actinomycetota</taxon>
        <taxon>Actinomycetes</taxon>
        <taxon>Mycobacteriales</taxon>
        <taxon>Corynebacteriaceae</taxon>
        <taxon>Corynebacterium</taxon>
    </lineage>
</organism>
<evidence type="ECO:0000313" key="2">
    <source>
        <dbReference type="EMBL" id="ADL11497.2"/>
    </source>
</evidence>
<sequence length="75" mass="8052">MSSSSNSPRHPNAVYAAAKAEALKRSEAKTPSKNTVKKVLAQTGADAEWLVPLAMLAFGIGFAVLGWARLRREAR</sequence>
<dbReference type="AlphaFoldDB" id="D9QDB2"/>
<accession>D9QDB2</accession>
<keyword evidence="1" id="KW-0472">Membrane</keyword>
<dbReference type="RefSeq" id="WP_013242909.1">
    <property type="nucleotide sequence ID" value="NC_017301.2"/>
</dbReference>
<proteinExistence type="predicted"/>
<keyword evidence="3" id="KW-1185">Reference proteome</keyword>
<dbReference type="STRING" id="681645.CpC231_2048"/>